<organism evidence="2 3">
    <name type="scientific">Smittium culicis</name>
    <dbReference type="NCBI Taxonomy" id="133412"/>
    <lineage>
        <taxon>Eukaryota</taxon>
        <taxon>Fungi</taxon>
        <taxon>Fungi incertae sedis</taxon>
        <taxon>Zoopagomycota</taxon>
        <taxon>Kickxellomycotina</taxon>
        <taxon>Harpellomycetes</taxon>
        <taxon>Harpellales</taxon>
        <taxon>Legeriomycetaceae</taxon>
        <taxon>Smittium</taxon>
    </lineage>
</organism>
<feature type="compositionally biased region" description="Low complexity" evidence="1">
    <location>
        <begin position="1"/>
        <end position="19"/>
    </location>
</feature>
<evidence type="ECO:0000313" key="3">
    <source>
        <dbReference type="Proteomes" id="UP000187429"/>
    </source>
</evidence>
<dbReference type="Proteomes" id="UP000187429">
    <property type="component" value="Unassembled WGS sequence"/>
</dbReference>
<accession>A0A1R1YP17</accession>
<dbReference type="AlphaFoldDB" id="A0A1R1YP17"/>
<evidence type="ECO:0000313" key="2">
    <source>
        <dbReference type="EMBL" id="OMJ28486.1"/>
    </source>
</evidence>
<name>A0A1R1YP17_9FUNG</name>
<keyword evidence="3" id="KW-1185">Reference proteome</keyword>
<dbReference type="EMBL" id="LSSM01000574">
    <property type="protein sequence ID" value="OMJ28486.1"/>
    <property type="molecule type" value="Genomic_DNA"/>
</dbReference>
<reference evidence="3" key="1">
    <citation type="submission" date="2017-01" db="EMBL/GenBank/DDBJ databases">
        <authorList>
            <person name="Wang Y."/>
            <person name="White M."/>
            <person name="Kvist S."/>
            <person name="Moncalvo J.-M."/>
        </authorList>
    </citation>
    <scope>NUCLEOTIDE SEQUENCE [LARGE SCALE GENOMIC DNA]</scope>
    <source>
        <strain evidence="3">ID-206-W2</strain>
    </source>
</reference>
<feature type="region of interest" description="Disordered" evidence="1">
    <location>
        <begin position="57"/>
        <end position="78"/>
    </location>
</feature>
<comment type="caution">
    <text evidence="2">The sequence shown here is derived from an EMBL/GenBank/DDBJ whole genome shotgun (WGS) entry which is preliminary data.</text>
</comment>
<sequence>MTQSSNAATAAEASSNGTSDLKLNYRGRRIISALYGKDARFTSMFYFRAISDPVGIHIDSPSGSRMSQREGYPTMSLS</sequence>
<gene>
    <name evidence="2" type="ORF">AYI69_g2039</name>
</gene>
<evidence type="ECO:0000256" key="1">
    <source>
        <dbReference type="SAM" id="MobiDB-lite"/>
    </source>
</evidence>
<feature type="region of interest" description="Disordered" evidence="1">
    <location>
        <begin position="1"/>
        <end position="20"/>
    </location>
</feature>
<proteinExistence type="predicted"/>
<protein>
    <submittedName>
        <fullName evidence="2">Uncharacterized protein</fullName>
    </submittedName>
</protein>